<dbReference type="Gene3D" id="3.40.50.150">
    <property type="entry name" value="Vaccinia Virus protein VP39"/>
    <property type="match status" value="1"/>
</dbReference>
<dbReference type="SUPFAM" id="SSF53335">
    <property type="entry name" value="S-adenosyl-L-methionine-dependent methyltransferases"/>
    <property type="match status" value="1"/>
</dbReference>
<evidence type="ECO:0000256" key="6">
    <source>
        <dbReference type="HAMAP-Rule" id="MF_00074"/>
    </source>
</evidence>
<accession>A0ABP7CQ95</accession>
<dbReference type="NCBIfam" id="TIGR00138">
    <property type="entry name" value="rsmG_gidB"/>
    <property type="match status" value="1"/>
</dbReference>
<evidence type="ECO:0000256" key="4">
    <source>
        <dbReference type="ARBA" id="ARBA00022679"/>
    </source>
</evidence>
<evidence type="ECO:0000256" key="1">
    <source>
        <dbReference type="ARBA" id="ARBA00022490"/>
    </source>
</evidence>
<keyword evidence="2 6" id="KW-0698">rRNA processing</keyword>
<feature type="binding site" evidence="6">
    <location>
        <position position="73"/>
    </location>
    <ligand>
        <name>S-adenosyl-L-methionine</name>
        <dbReference type="ChEBI" id="CHEBI:59789"/>
    </ligand>
</feature>
<dbReference type="Proteomes" id="UP001500523">
    <property type="component" value="Unassembled WGS sequence"/>
</dbReference>
<comment type="subcellular location">
    <subcellularLocation>
        <location evidence="6">Cytoplasm</location>
    </subcellularLocation>
</comment>
<feature type="binding site" evidence="6">
    <location>
        <position position="136"/>
    </location>
    <ligand>
        <name>S-adenosyl-L-methionine</name>
        <dbReference type="ChEBI" id="CHEBI:59789"/>
    </ligand>
</feature>
<keyword evidence="5 6" id="KW-0949">S-adenosyl-L-methionine</keyword>
<evidence type="ECO:0000313" key="7">
    <source>
        <dbReference type="EMBL" id="GAA3694656.1"/>
    </source>
</evidence>
<dbReference type="Pfam" id="PF02527">
    <property type="entry name" value="GidB"/>
    <property type="match status" value="1"/>
</dbReference>
<sequence length="206" mass="22283">MTEDEARDWVRGQVDGVAFDRISRFVDFVVSENQSQNLISPATIPTIWERHVVDSLQLLTIVPADAGRWMDIGTGGGFPGMVLAIAGARPILMVEPRRKRAEFLRNCVAVLSLGGAEVAASKVEQVDWVADVITARAVASVEKLLLAAAHCATTSTRWLLPRGTVDVASLPALCARHQLVFHVKQSLTHPDSSIVFFSPMVSGGRA</sequence>
<dbReference type="HAMAP" id="MF_00074">
    <property type="entry name" value="16SrRNA_methyltr_G"/>
    <property type="match status" value="1"/>
</dbReference>
<dbReference type="InterPro" id="IPR029063">
    <property type="entry name" value="SAM-dependent_MTases_sf"/>
</dbReference>
<comment type="function">
    <text evidence="6">Specifically methylates the N7 position of guanine in position 527 of 16S rRNA.</text>
</comment>
<evidence type="ECO:0000256" key="3">
    <source>
        <dbReference type="ARBA" id="ARBA00022603"/>
    </source>
</evidence>
<protein>
    <recommendedName>
        <fullName evidence="6">Ribosomal RNA small subunit methyltransferase G</fullName>
        <ecNumber evidence="6">2.1.1.170</ecNumber>
    </recommendedName>
    <alternativeName>
        <fullName evidence="6">16S rRNA 7-methylguanosine methyltransferase</fullName>
        <shortName evidence="6">16S rRNA m7G methyltransferase</shortName>
    </alternativeName>
</protein>
<comment type="caution">
    <text evidence="7">The sequence shown here is derived from an EMBL/GenBank/DDBJ whole genome shotgun (WGS) entry which is preliminary data.</text>
</comment>
<evidence type="ECO:0000313" key="8">
    <source>
        <dbReference type="Proteomes" id="UP001500523"/>
    </source>
</evidence>
<comment type="catalytic activity">
    <reaction evidence="6">
        <text>guanosine(527) in 16S rRNA + S-adenosyl-L-methionine = N(7)-methylguanosine(527) in 16S rRNA + S-adenosyl-L-homocysteine</text>
        <dbReference type="Rhea" id="RHEA:42732"/>
        <dbReference type="Rhea" id="RHEA-COMP:10209"/>
        <dbReference type="Rhea" id="RHEA-COMP:10210"/>
        <dbReference type="ChEBI" id="CHEBI:57856"/>
        <dbReference type="ChEBI" id="CHEBI:59789"/>
        <dbReference type="ChEBI" id="CHEBI:74269"/>
        <dbReference type="ChEBI" id="CHEBI:74480"/>
        <dbReference type="EC" id="2.1.1.170"/>
    </reaction>
</comment>
<comment type="similarity">
    <text evidence="6">Belongs to the methyltransferase superfamily. RNA methyltransferase RsmG family.</text>
</comment>
<dbReference type="EMBL" id="BAABBF010000001">
    <property type="protein sequence ID" value="GAA3694656.1"/>
    <property type="molecule type" value="Genomic_DNA"/>
</dbReference>
<dbReference type="PANTHER" id="PTHR31760:SF0">
    <property type="entry name" value="S-ADENOSYL-L-METHIONINE-DEPENDENT METHYLTRANSFERASES SUPERFAMILY PROTEIN"/>
    <property type="match status" value="1"/>
</dbReference>
<evidence type="ECO:0000256" key="5">
    <source>
        <dbReference type="ARBA" id="ARBA00022691"/>
    </source>
</evidence>
<dbReference type="PANTHER" id="PTHR31760">
    <property type="entry name" value="S-ADENOSYL-L-METHIONINE-DEPENDENT METHYLTRANSFERASES SUPERFAMILY PROTEIN"/>
    <property type="match status" value="1"/>
</dbReference>
<name>A0ABP7CQ95_9SPHN</name>
<reference evidence="8" key="1">
    <citation type="journal article" date="2019" name="Int. J. Syst. Evol. Microbiol.">
        <title>The Global Catalogue of Microorganisms (GCM) 10K type strain sequencing project: providing services to taxonomists for standard genome sequencing and annotation.</title>
        <authorList>
            <consortium name="The Broad Institute Genomics Platform"/>
            <consortium name="The Broad Institute Genome Sequencing Center for Infectious Disease"/>
            <person name="Wu L."/>
            <person name="Ma J."/>
        </authorList>
    </citation>
    <scope>NUCLEOTIDE SEQUENCE [LARGE SCALE GENOMIC DNA]</scope>
    <source>
        <strain evidence="8">JCM 17498</strain>
    </source>
</reference>
<keyword evidence="1 6" id="KW-0963">Cytoplasm</keyword>
<dbReference type="EC" id="2.1.1.170" evidence="6"/>
<keyword evidence="3 6" id="KW-0489">Methyltransferase</keyword>
<proteinExistence type="inferred from homology"/>
<dbReference type="InterPro" id="IPR003682">
    <property type="entry name" value="rRNA_ssu_MeTfrase_G"/>
</dbReference>
<dbReference type="RefSeq" id="WP_344691357.1">
    <property type="nucleotide sequence ID" value="NZ_BAABBF010000001.1"/>
</dbReference>
<keyword evidence="8" id="KW-1185">Reference proteome</keyword>
<gene>
    <name evidence="6" type="primary">rsmG</name>
    <name evidence="7" type="ORF">GCM10022268_01780</name>
</gene>
<evidence type="ECO:0000256" key="2">
    <source>
        <dbReference type="ARBA" id="ARBA00022552"/>
    </source>
</evidence>
<comment type="caution">
    <text evidence="6">Lacks conserved residue(s) required for the propagation of feature annotation.</text>
</comment>
<feature type="binding site" evidence="6">
    <location>
        <position position="78"/>
    </location>
    <ligand>
        <name>S-adenosyl-L-methionine</name>
        <dbReference type="ChEBI" id="CHEBI:59789"/>
    </ligand>
</feature>
<feature type="binding site" evidence="6">
    <location>
        <begin position="123"/>
        <end position="124"/>
    </location>
    <ligand>
        <name>S-adenosyl-L-methionine</name>
        <dbReference type="ChEBI" id="CHEBI:59789"/>
    </ligand>
</feature>
<organism evidence="7 8">
    <name type="scientific">Sphingomonas cynarae</name>
    <dbReference type="NCBI Taxonomy" id="930197"/>
    <lineage>
        <taxon>Bacteria</taxon>
        <taxon>Pseudomonadati</taxon>
        <taxon>Pseudomonadota</taxon>
        <taxon>Alphaproteobacteria</taxon>
        <taxon>Sphingomonadales</taxon>
        <taxon>Sphingomonadaceae</taxon>
        <taxon>Sphingomonas</taxon>
    </lineage>
</organism>
<keyword evidence="4 6" id="KW-0808">Transferase</keyword>